<name>A0ABW3HC39_9SPHN</name>
<keyword evidence="2" id="KW-1185">Reference proteome</keyword>
<comment type="caution">
    <text evidence="1">The sequence shown here is derived from an EMBL/GenBank/DDBJ whole genome shotgun (WGS) entry which is preliminary data.</text>
</comment>
<sequence>MILASILLLAAAQDAGEPLKDAGKPPIWSDDQRFADYGLGQEKPPVARAEMQRFGACVADVSTERASRTLASDFSTAAYRRSMDQLIDANRGCAKGRGWAKMRSSRLLLAGAIAERLIERDPAPVNVRLARAAALPAAATYSPTDGGAMCVVRSAPDEVGKLFATEIGSAEEVAASVFLEGLFSRCMGGRPVEATPSALRAMLATAAFRSVNSRAEN</sequence>
<dbReference type="EMBL" id="JBHTJG010000005">
    <property type="protein sequence ID" value="MFD0947047.1"/>
    <property type="molecule type" value="Genomic_DNA"/>
</dbReference>
<proteinExistence type="predicted"/>
<dbReference type="RefSeq" id="WP_264944624.1">
    <property type="nucleotide sequence ID" value="NZ_JAPDRA010000005.1"/>
</dbReference>
<evidence type="ECO:0000313" key="1">
    <source>
        <dbReference type="EMBL" id="MFD0947047.1"/>
    </source>
</evidence>
<accession>A0ABW3HC39</accession>
<protein>
    <submittedName>
        <fullName evidence="1">Uncharacterized protein</fullName>
    </submittedName>
</protein>
<organism evidence="1 2">
    <name type="scientific">Sphingomonas canadensis</name>
    <dbReference type="NCBI Taxonomy" id="1219257"/>
    <lineage>
        <taxon>Bacteria</taxon>
        <taxon>Pseudomonadati</taxon>
        <taxon>Pseudomonadota</taxon>
        <taxon>Alphaproteobacteria</taxon>
        <taxon>Sphingomonadales</taxon>
        <taxon>Sphingomonadaceae</taxon>
        <taxon>Sphingomonas</taxon>
    </lineage>
</organism>
<reference evidence="2" key="1">
    <citation type="journal article" date="2019" name="Int. J. Syst. Evol. Microbiol.">
        <title>The Global Catalogue of Microorganisms (GCM) 10K type strain sequencing project: providing services to taxonomists for standard genome sequencing and annotation.</title>
        <authorList>
            <consortium name="The Broad Institute Genomics Platform"/>
            <consortium name="The Broad Institute Genome Sequencing Center for Infectious Disease"/>
            <person name="Wu L."/>
            <person name="Ma J."/>
        </authorList>
    </citation>
    <scope>NUCLEOTIDE SEQUENCE [LARGE SCALE GENOMIC DNA]</scope>
    <source>
        <strain evidence="2">CCUG 62982</strain>
    </source>
</reference>
<evidence type="ECO:0000313" key="2">
    <source>
        <dbReference type="Proteomes" id="UP001596977"/>
    </source>
</evidence>
<gene>
    <name evidence="1" type="ORF">ACFQ1E_11920</name>
</gene>
<dbReference type="Proteomes" id="UP001596977">
    <property type="component" value="Unassembled WGS sequence"/>
</dbReference>